<protein>
    <submittedName>
        <fullName evidence="3">Uncharacterized protein</fullName>
    </submittedName>
</protein>
<evidence type="ECO:0000256" key="1">
    <source>
        <dbReference type="SAM" id="MobiDB-lite"/>
    </source>
</evidence>
<name>A0A915EIS7_9BILA</name>
<evidence type="ECO:0000313" key="3">
    <source>
        <dbReference type="WBParaSite" id="jg713"/>
    </source>
</evidence>
<organism evidence="2 3">
    <name type="scientific">Ditylenchus dipsaci</name>
    <dbReference type="NCBI Taxonomy" id="166011"/>
    <lineage>
        <taxon>Eukaryota</taxon>
        <taxon>Metazoa</taxon>
        <taxon>Ecdysozoa</taxon>
        <taxon>Nematoda</taxon>
        <taxon>Chromadorea</taxon>
        <taxon>Rhabditida</taxon>
        <taxon>Tylenchina</taxon>
        <taxon>Tylenchomorpha</taxon>
        <taxon>Sphaerularioidea</taxon>
        <taxon>Anguinidae</taxon>
        <taxon>Anguininae</taxon>
        <taxon>Ditylenchus</taxon>
    </lineage>
</organism>
<accession>A0A915EIS7</accession>
<keyword evidence="2" id="KW-1185">Reference proteome</keyword>
<proteinExistence type="predicted"/>
<sequence length="129" mass="15528">MIKIERVHTGIELKTSVVHRLSSFVLVFRPRPRTTRTRTKYEHIKTSTKYEQSMSKKHRDEKGRDEDEYEPISGSYYEDEDEYERILKVGTRTSTKYEARKFLYEVRERGREKLKMHNTAQPTITELHC</sequence>
<dbReference type="WBParaSite" id="jg713">
    <property type="protein sequence ID" value="jg713"/>
    <property type="gene ID" value="jg713"/>
</dbReference>
<dbReference type="Proteomes" id="UP000887574">
    <property type="component" value="Unplaced"/>
</dbReference>
<evidence type="ECO:0000313" key="2">
    <source>
        <dbReference type="Proteomes" id="UP000887574"/>
    </source>
</evidence>
<feature type="region of interest" description="Disordered" evidence="1">
    <location>
        <begin position="35"/>
        <end position="75"/>
    </location>
</feature>
<reference evidence="3" key="1">
    <citation type="submission" date="2022-11" db="UniProtKB">
        <authorList>
            <consortium name="WormBaseParasite"/>
        </authorList>
    </citation>
    <scope>IDENTIFICATION</scope>
</reference>
<dbReference type="AlphaFoldDB" id="A0A915EIS7"/>